<dbReference type="Gene3D" id="3.40.50.2000">
    <property type="entry name" value="Glycogen Phosphorylase B"/>
    <property type="match status" value="1"/>
</dbReference>
<dbReference type="AlphaFoldDB" id="A0A365U7N0"/>
<evidence type="ECO:0000259" key="3">
    <source>
        <dbReference type="Pfam" id="PF21374"/>
    </source>
</evidence>
<dbReference type="EMBL" id="QNTQ01000010">
    <property type="protein sequence ID" value="RBI84733.1"/>
    <property type="molecule type" value="Genomic_DNA"/>
</dbReference>
<feature type="domain" description="Glycosyltransferase 2-like" evidence="2">
    <location>
        <begin position="11"/>
        <end position="156"/>
    </location>
</feature>
<accession>A0A365U7N0</accession>
<name>A0A365U7N0_9RHOB</name>
<dbReference type="GO" id="GO:0030247">
    <property type="term" value="F:polysaccharide binding"/>
    <property type="evidence" value="ECO:0007669"/>
    <property type="project" value="InterPro"/>
</dbReference>
<dbReference type="InterPro" id="IPR001173">
    <property type="entry name" value="Glyco_trans_2-like"/>
</dbReference>
<dbReference type="SUPFAM" id="SSF53448">
    <property type="entry name" value="Nucleotide-diphospho-sugar transferases"/>
    <property type="match status" value="1"/>
</dbReference>
<protein>
    <submittedName>
        <fullName evidence="5">Glycosyl transferase family 1</fullName>
    </submittedName>
</protein>
<evidence type="ECO:0000313" key="6">
    <source>
        <dbReference type="Proteomes" id="UP000253370"/>
    </source>
</evidence>
<dbReference type="Gene3D" id="3.90.550.10">
    <property type="entry name" value="Spore Coat Polysaccharide Biosynthesis Protein SpsA, Chain A"/>
    <property type="match status" value="1"/>
</dbReference>
<dbReference type="Pfam" id="PF00535">
    <property type="entry name" value="Glycos_transf_2"/>
    <property type="match status" value="1"/>
</dbReference>
<dbReference type="InterPro" id="IPR055050">
    <property type="entry name" value="WsaF_C"/>
</dbReference>
<feature type="region of interest" description="Disordered" evidence="1">
    <location>
        <begin position="349"/>
        <end position="370"/>
    </location>
</feature>
<comment type="caution">
    <text evidence="5">The sequence shown here is derived from an EMBL/GenBank/DDBJ whole genome shotgun (WGS) entry which is preliminary data.</text>
</comment>
<evidence type="ECO:0000313" key="5">
    <source>
        <dbReference type="EMBL" id="RBI84733.1"/>
    </source>
</evidence>
<keyword evidence="5" id="KW-0808">Transferase</keyword>
<keyword evidence="6" id="KW-1185">Reference proteome</keyword>
<feature type="domain" description="WsaF N-terminal" evidence="3">
    <location>
        <begin position="398"/>
        <end position="541"/>
    </location>
</feature>
<dbReference type="Gene3D" id="3.40.50.11090">
    <property type="match status" value="1"/>
</dbReference>
<dbReference type="Pfam" id="PF21374">
    <property type="entry name" value="WsaF_N"/>
    <property type="match status" value="1"/>
</dbReference>
<dbReference type="Pfam" id="PF22772">
    <property type="entry name" value="WsaF_C"/>
    <property type="match status" value="1"/>
</dbReference>
<dbReference type="OrthoDB" id="9802649at2"/>
<dbReference type="Proteomes" id="UP000253370">
    <property type="component" value="Unassembled WGS sequence"/>
</dbReference>
<feature type="domain" description="WsaF C-terminal" evidence="4">
    <location>
        <begin position="586"/>
        <end position="717"/>
    </location>
</feature>
<feature type="compositionally biased region" description="Basic residues" evidence="1">
    <location>
        <begin position="358"/>
        <end position="370"/>
    </location>
</feature>
<dbReference type="InterPro" id="IPR029044">
    <property type="entry name" value="Nucleotide-diphossugar_trans"/>
</dbReference>
<evidence type="ECO:0000259" key="2">
    <source>
        <dbReference type="Pfam" id="PF00535"/>
    </source>
</evidence>
<organism evidence="5 6">
    <name type="scientific">Rhodosalinus halophilus</name>
    <dbReference type="NCBI Taxonomy" id="2259333"/>
    <lineage>
        <taxon>Bacteria</taxon>
        <taxon>Pseudomonadati</taxon>
        <taxon>Pseudomonadota</taxon>
        <taxon>Alphaproteobacteria</taxon>
        <taxon>Rhodobacterales</taxon>
        <taxon>Paracoccaceae</taxon>
        <taxon>Rhodosalinus</taxon>
    </lineage>
</organism>
<evidence type="ECO:0000256" key="1">
    <source>
        <dbReference type="SAM" id="MobiDB-lite"/>
    </source>
</evidence>
<evidence type="ECO:0000259" key="4">
    <source>
        <dbReference type="Pfam" id="PF22772"/>
    </source>
</evidence>
<gene>
    <name evidence="5" type="ORF">DRV85_11560</name>
</gene>
<reference evidence="5 6" key="1">
    <citation type="submission" date="2018-07" db="EMBL/GenBank/DDBJ databases">
        <title>Rhodosalinus sp. strain E84T genomic sequence and assembly.</title>
        <authorList>
            <person name="Liu Z.-W."/>
            <person name="Lu D.-C."/>
        </authorList>
    </citation>
    <scope>NUCLEOTIDE SEQUENCE [LARGE SCALE GENOMIC DNA]</scope>
    <source>
        <strain evidence="5 6">E84</strain>
    </source>
</reference>
<sequence>MAVHRPNPAHLRAQLQSLAEQTHPSIRLICVIADGGSGRSVSELAQDVGLSATVVEPGESLDAVRAFEAGLAEALDLVPDENALFALCDQDDVWHPDRLARGIAALDESGADLVHSDARLVAEDGATVLHRSMLDYERRHRRPGLRGLLYRNNVTGMTTLMRRRLVDLALPFPPQSGVHFYHDLWLALLASALGGVHLIRSPLVDYRQHGENAIGAVDRQAGWLRPGLLARVRQADGMWLRREAASYGLARYLAHSLYARLADAVEDGRLPRGQAQLAPLRPFLARFGGLFALSWDGLRLLATGHAGLARIALGFSVVSLGRNTWILKQALGPGLEEARGAMDARLYSLSPGVPPPAPRHHAPASDTRKRRVAAASLVDTRKTPSWRPKFGDHAPAVTVLVPTLNPTEVFAGISTAIDMGLGLAERGLRVRFVATDLPVSSMVTSRRFVLGRLSSAEAQARVTLHCGVKGGTVPAHHADRFLATAWWSAHVADRLIRDHGYVQDRFAYLIQDFEPAFYPWGPEYADAMSSYELDFIPVFNTSQLRDHFAQEGFAFATPDAISFHPAIDIGRYAGGTRPERKNRPPRLALYGRPEVPRNMYATAIEVLSQFVESEGLGPEDIEIVSVGLRHDPVTLPGGVVLRSLGKLPWEDYPAYLLEVELGLSLMYSPHPSHPPIEMAASGVRVVTNRFGPKDLSLLSPAILSAPPTVPGLVQALRRAWGMGPVPDGDRWIELGRLGLPPEAALDRLAPLVAPQPAHAKG</sequence>
<proteinExistence type="predicted"/>
<dbReference type="InterPro" id="IPR048510">
    <property type="entry name" value="WsaF_N"/>
</dbReference>
<dbReference type="GO" id="GO:0016740">
    <property type="term" value="F:transferase activity"/>
    <property type="evidence" value="ECO:0007669"/>
    <property type="project" value="UniProtKB-KW"/>
</dbReference>